<keyword evidence="3" id="KW-0255">Endonuclease</keyword>
<dbReference type="InterPro" id="IPR058813">
    <property type="entry name" value="DNA-SBD_ScoMcrA"/>
</dbReference>
<organism evidence="3 4">
    <name type="scientific">Vasconcelosia minhoensis LEGE 07310</name>
    <dbReference type="NCBI Taxonomy" id="915328"/>
    <lineage>
        <taxon>Bacteria</taxon>
        <taxon>Bacillati</taxon>
        <taxon>Cyanobacteriota</taxon>
        <taxon>Cyanophyceae</taxon>
        <taxon>Nodosilineales</taxon>
        <taxon>Cymatolegaceae</taxon>
        <taxon>Vasconcelosia</taxon>
        <taxon>Vasconcelosia minhoensis</taxon>
    </lineage>
</organism>
<name>A0A8J7DCR2_9CYAN</name>
<dbReference type="Proteomes" id="UP000636505">
    <property type="component" value="Unassembled WGS sequence"/>
</dbReference>
<keyword evidence="4" id="KW-1185">Reference proteome</keyword>
<keyword evidence="3" id="KW-0378">Hydrolase</keyword>
<feature type="domain" description="ScoMcrA-like DNA sulfur-binding" evidence="2">
    <location>
        <begin position="10"/>
        <end position="154"/>
    </location>
</feature>
<sequence>MQSELAYYAKKFAKLHVNRHRDRGPAPHKPILLLSVIELIEQGKIQRNRIYLSPELIATFLKYWTHFGSEKHRSNIALPFFHLQGDKFWHLMPNPGFEATVSSQSKLSGLNSLKDAIKYAYFDDALFHLLEESKTRQELIGILSDAWFKDKEQQISQLLQYDEFEDIQLKLFDSGGVVYSTEELKDDQRTFVRSAAFRKIVVSLYEQRCALCRLKIIVGNQTIVDGAHIMPFSEFRDDRFDNGLALCKNHHWAFDHGWFGISDRYQIVIPPDRFYEEAPNALQGLDEFNGEEILLPVDDKCKPRLEALSWHRNFWEIAS</sequence>
<comment type="caution">
    <text evidence="3">The sequence shown here is derived from an EMBL/GenBank/DDBJ whole genome shotgun (WGS) entry which is preliminary data.</text>
</comment>
<dbReference type="Pfam" id="PF13391">
    <property type="entry name" value="HNH_2"/>
    <property type="match status" value="1"/>
</dbReference>
<reference evidence="3" key="1">
    <citation type="submission" date="2020-10" db="EMBL/GenBank/DDBJ databases">
        <authorList>
            <person name="Castelo-Branco R."/>
            <person name="Eusebio N."/>
            <person name="Adriana R."/>
            <person name="Vieira A."/>
            <person name="Brugerolle De Fraissinette N."/>
            <person name="Rezende De Castro R."/>
            <person name="Schneider M.P."/>
            <person name="Vasconcelos V."/>
            <person name="Leao P.N."/>
        </authorList>
    </citation>
    <scope>NUCLEOTIDE SEQUENCE</scope>
    <source>
        <strain evidence="3">LEGE 07310</strain>
    </source>
</reference>
<keyword evidence="3" id="KW-0540">Nuclease</keyword>
<dbReference type="EMBL" id="JADEXG010000049">
    <property type="protein sequence ID" value="MBE9079162.1"/>
    <property type="molecule type" value="Genomic_DNA"/>
</dbReference>
<dbReference type="AlphaFoldDB" id="A0A8J7DCR2"/>
<dbReference type="RefSeq" id="WP_193909833.1">
    <property type="nucleotide sequence ID" value="NZ_JADEXG010000049.1"/>
</dbReference>
<dbReference type="InterPro" id="IPR011396">
    <property type="entry name" value="PT_DNA_restrict"/>
</dbReference>
<feature type="domain" description="HNH nuclease" evidence="1">
    <location>
        <begin position="209"/>
        <end position="261"/>
    </location>
</feature>
<dbReference type="PIRSF" id="PIRSF030850">
    <property type="entry name" value="UCP030850"/>
    <property type="match status" value="1"/>
</dbReference>
<proteinExistence type="predicted"/>
<dbReference type="GO" id="GO:0004519">
    <property type="term" value="F:endonuclease activity"/>
    <property type="evidence" value="ECO:0007669"/>
    <property type="project" value="UniProtKB-KW"/>
</dbReference>
<gene>
    <name evidence="3" type="ORF">IQ241_17965</name>
</gene>
<evidence type="ECO:0000259" key="2">
    <source>
        <dbReference type="Pfam" id="PF26340"/>
    </source>
</evidence>
<evidence type="ECO:0000259" key="1">
    <source>
        <dbReference type="Pfam" id="PF13391"/>
    </source>
</evidence>
<protein>
    <submittedName>
        <fullName evidence="3">HNH endonuclease</fullName>
    </submittedName>
</protein>
<dbReference type="Pfam" id="PF26340">
    <property type="entry name" value="DNA-SBD_ScoMcrA"/>
    <property type="match status" value="1"/>
</dbReference>
<accession>A0A8J7DCR2</accession>
<evidence type="ECO:0000313" key="3">
    <source>
        <dbReference type="EMBL" id="MBE9079162.1"/>
    </source>
</evidence>
<evidence type="ECO:0000313" key="4">
    <source>
        <dbReference type="Proteomes" id="UP000636505"/>
    </source>
</evidence>
<dbReference type="InterPro" id="IPR003615">
    <property type="entry name" value="HNH_nuc"/>
</dbReference>